<dbReference type="Proteomes" id="UP001596528">
    <property type="component" value="Unassembled WGS sequence"/>
</dbReference>
<comment type="caution">
    <text evidence="1">The sequence shown here is derived from an EMBL/GenBank/DDBJ whole genome shotgun (WGS) entry which is preliminary data.</text>
</comment>
<dbReference type="RefSeq" id="WP_281281898.1">
    <property type="nucleotide sequence ID" value="NZ_JBHTGQ010000024.1"/>
</dbReference>
<evidence type="ECO:0000313" key="2">
    <source>
        <dbReference type="Proteomes" id="UP001596528"/>
    </source>
</evidence>
<name>A0ABW2V6Z8_9BACL</name>
<keyword evidence="2" id="KW-1185">Reference proteome</keyword>
<dbReference type="EMBL" id="JBHTGQ010000024">
    <property type="protein sequence ID" value="MFC7750560.1"/>
    <property type="molecule type" value="Genomic_DNA"/>
</dbReference>
<organism evidence="1 2">
    <name type="scientific">Paenibacillus thermoaerophilus</name>
    <dbReference type="NCBI Taxonomy" id="1215385"/>
    <lineage>
        <taxon>Bacteria</taxon>
        <taxon>Bacillati</taxon>
        <taxon>Bacillota</taxon>
        <taxon>Bacilli</taxon>
        <taxon>Bacillales</taxon>
        <taxon>Paenibacillaceae</taxon>
        <taxon>Paenibacillus</taxon>
    </lineage>
</organism>
<proteinExistence type="predicted"/>
<gene>
    <name evidence="1" type="ORF">ACFQWB_11555</name>
</gene>
<reference evidence="2" key="1">
    <citation type="journal article" date="2019" name="Int. J. Syst. Evol. Microbiol.">
        <title>The Global Catalogue of Microorganisms (GCM) 10K type strain sequencing project: providing services to taxonomists for standard genome sequencing and annotation.</title>
        <authorList>
            <consortium name="The Broad Institute Genomics Platform"/>
            <consortium name="The Broad Institute Genome Sequencing Center for Infectious Disease"/>
            <person name="Wu L."/>
            <person name="Ma J."/>
        </authorList>
    </citation>
    <scope>NUCLEOTIDE SEQUENCE [LARGE SCALE GENOMIC DNA]</scope>
    <source>
        <strain evidence="2">JCM 18657</strain>
    </source>
</reference>
<accession>A0ABW2V6Z8</accession>
<sequence length="40" mass="4369">MTDFEGIPFEGMSSEPYIVACHPDNREAMLKLVGEGLGRA</sequence>
<evidence type="ECO:0000313" key="1">
    <source>
        <dbReference type="EMBL" id="MFC7750560.1"/>
    </source>
</evidence>
<protein>
    <submittedName>
        <fullName evidence="1">Uncharacterized protein</fullName>
    </submittedName>
</protein>